<evidence type="ECO:0000313" key="4">
    <source>
        <dbReference type="EMBL" id="CDF77685.1"/>
    </source>
</evidence>
<dbReference type="PANTHER" id="PTHR22916:SF51">
    <property type="entry name" value="GLYCOSYLTRANSFERASE EPSH-RELATED"/>
    <property type="match status" value="1"/>
</dbReference>
<evidence type="ECO:0000256" key="1">
    <source>
        <dbReference type="ARBA" id="ARBA00022676"/>
    </source>
</evidence>
<organism evidence="4">
    <name type="scientific">Lactiplantibacillus paraplantarum</name>
    <dbReference type="NCBI Taxonomy" id="60520"/>
    <lineage>
        <taxon>Bacteria</taxon>
        <taxon>Bacillati</taxon>
        <taxon>Bacillota</taxon>
        <taxon>Bacilli</taxon>
        <taxon>Lactobacillales</taxon>
        <taxon>Lactobacillaceae</taxon>
        <taxon>Lactiplantibacillus</taxon>
    </lineage>
</organism>
<dbReference type="CDD" id="cd00761">
    <property type="entry name" value="Glyco_tranf_GTA_type"/>
    <property type="match status" value="1"/>
</dbReference>
<dbReference type="Gene3D" id="3.90.550.10">
    <property type="entry name" value="Spore Coat Polysaccharide Biosynthesis Protein SpsA, Chain A"/>
    <property type="match status" value="1"/>
</dbReference>
<keyword evidence="1" id="KW-0328">Glycosyltransferase</keyword>
<gene>
    <name evidence="4" type="primary">welL</name>
</gene>
<dbReference type="InterPro" id="IPR029044">
    <property type="entry name" value="Nucleotide-diphossugar_trans"/>
</dbReference>
<proteinExistence type="predicted"/>
<feature type="domain" description="Glycosyltransferase 2-like" evidence="3">
    <location>
        <begin position="7"/>
        <end position="168"/>
    </location>
</feature>
<accession>T2KG70</accession>
<dbReference type="InterPro" id="IPR001173">
    <property type="entry name" value="Glyco_trans_2-like"/>
</dbReference>
<dbReference type="SUPFAM" id="SSF53448">
    <property type="entry name" value="Nucleotide-diphospho-sugar transferases"/>
    <property type="match status" value="1"/>
</dbReference>
<evidence type="ECO:0000256" key="2">
    <source>
        <dbReference type="ARBA" id="ARBA00022679"/>
    </source>
</evidence>
<dbReference type="EMBL" id="HG316787">
    <property type="protein sequence ID" value="CDF77685.1"/>
    <property type="molecule type" value="Genomic_DNA"/>
</dbReference>
<dbReference type="GO" id="GO:0016757">
    <property type="term" value="F:glycosyltransferase activity"/>
    <property type="evidence" value="ECO:0007669"/>
    <property type="project" value="UniProtKB-KW"/>
</dbReference>
<protein>
    <recommendedName>
        <fullName evidence="3">Glycosyltransferase 2-like domain-containing protein</fullName>
    </recommendedName>
</protein>
<keyword evidence="2" id="KW-0808">Transferase</keyword>
<sequence length="323" mass="37752">MAEELISIIMPVYNVSKYVEHSIKSLMNQTYHNLEILVVDDGSTDNSYEICKSLEKEDSRIDVFRKKNGGQGSARNMALDKAHGQYICFLDSDDFVEVDYIEYLYTLLKLNDLDISVCNYKLYDENEKLIRTRTVGEGYIELNGIAAIKSMWTQGVVNIGPWCKLYRSYLWEGIKFEECFGEDLATMHLIYERAGKVGYSYEAKLNYRVRNDSSIRKFQENKLDLIQIVTDNLNFAIKYPKLVPAAKQKAASVYFHVLFQLPDVFEYSDVRKKIKNKIRKIRWDVLTDKECIRKTRIALILSYFGFNLTQKVFNTVRRNNIIF</sequence>
<dbReference type="Pfam" id="PF00535">
    <property type="entry name" value="Glycos_transf_2"/>
    <property type="match status" value="1"/>
</dbReference>
<name>T2KG70_9LACO</name>
<reference evidence="4" key="1">
    <citation type="journal article" date="2014" name="Appl. Environ. Microbiol.">
        <title>Exopolysaccharide production and ropy phenotype are determined by two gene clusters in putative probiotic strain Lactobacillus paraplantarum BGCG11.</title>
        <authorList>
            <person name="Zivkovic M."/>
            <person name="Miljkovic M."/>
            <person name="Ruas-Madiedo P."/>
            <person name="Strahinic I."/>
            <person name="Tolinacki M."/>
            <person name="Golic N."/>
            <person name="Kojic M."/>
        </authorList>
    </citation>
    <scope>NUCLEOTIDE SEQUENCE</scope>
    <source>
        <strain evidence="4">BGCG11</strain>
    </source>
</reference>
<dbReference type="AlphaFoldDB" id="T2KG70"/>
<evidence type="ECO:0000259" key="3">
    <source>
        <dbReference type="Pfam" id="PF00535"/>
    </source>
</evidence>
<dbReference type="PANTHER" id="PTHR22916">
    <property type="entry name" value="GLYCOSYLTRANSFERASE"/>
    <property type="match status" value="1"/>
</dbReference>